<dbReference type="InterPro" id="IPR007592">
    <property type="entry name" value="GEBP"/>
</dbReference>
<dbReference type="InParanoid" id="A0A7J7D5B0"/>
<feature type="region of interest" description="Disordered" evidence="1">
    <location>
        <begin position="39"/>
        <end position="72"/>
    </location>
</feature>
<accession>A0A7J7D5B0</accession>
<reference evidence="2 3" key="1">
    <citation type="journal article" date="2020" name="Nat. Commun.">
        <title>Genome of Tripterygium wilfordii and identification of cytochrome P450 involved in triptolide biosynthesis.</title>
        <authorList>
            <person name="Tu L."/>
            <person name="Su P."/>
            <person name="Zhang Z."/>
            <person name="Gao L."/>
            <person name="Wang J."/>
            <person name="Hu T."/>
            <person name="Zhou J."/>
            <person name="Zhang Y."/>
            <person name="Zhao Y."/>
            <person name="Liu Y."/>
            <person name="Song Y."/>
            <person name="Tong Y."/>
            <person name="Lu Y."/>
            <person name="Yang J."/>
            <person name="Xu C."/>
            <person name="Jia M."/>
            <person name="Peters R.J."/>
            <person name="Huang L."/>
            <person name="Gao W."/>
        </authorList>
    </citation>
    <scope>NUCLEOTIDE SEQUENCE [LARGE SCALE GENOMIC DNA]</scope>
    <source>
        <strain evidence="3">cv. XIE 37</strain>
        <tissue evidence="2">Leaf</tissue>
    </source>
</reference>
<dbReference type="GO" id="GO:0005634">
    <property type="term" value="C:nucleus"/>
    <property type="evidence" value="ECO:0007669"/>
    <property type="project" value="TreeGrafter"/>
</dbReference>
<organism evidence="2 3">
    <name type="scientific">Tripterygium wilfordii</name>
    <name type="common">Thunder God vine</name>
    <dbReference type="NCBI Taxonomy" id="458696"/>
    <lineage>
        <taxon>Eukaryota</taxon>
        <taxon>Viridiplantae</taxon>
        <taxon>Streptophyta</taxon>
        <taxon>Embryophyta</taxon>
        <taxon>Tracheophyta</taxon>
        <taxon>Spermatophyta</taxon>
        <taxon>Magnoliopsida</taxon>
        <taxon>eudicotyledons</taxon>
        <taxon>Gunneridae</taxon>
        <taxon>Pentapetalae</taxon>
        <taxon>rosids</taxon>
        <taxon>fabids</taxon>
        <taxon>Celastrales</taxon>
        <taxon>Celastraceae</taxon>
        <taxon>Tripterygium</taxon>
    </lineage>
</organism>
<name>A0A7J7D5B0_TRIWF</name>
<evidence type="ECO:0000256" key="1">
    <source>
        <dbReference type="SAM" id="MobiDB-lite"/>
    </source>
</evidence>
<protein>
    <submittedName>
        <fullName evidence="2">Mediator-associated protein 1-like</fullName>
    </submittedName>
</protein>
<dbReference type="PANTHER" id="PTHR31662:SF98">
    <property type="entry name" value="STOREKEEPER PROTEIN-LIKE"/>
    <property type="match status" value="1"/>
</dbReference>
<dbReference type="AlphaFoldDB" id="A0A7J7D5B0"/>
<gene>
    <name evidence="2" type="ORF">HS088_TW10G00456</name>
</gene>
<dbReference type="GO" id="GO:0006355">
    <property type="term" value="P:regulation of DNA-templated transcription"/>
    <property type="evidence" value="ECO:0007669"/>
    <property type="project" value="InterPro"/>
</dbReference>
<keyword evidence="3" id="KW-1185">Reference proteome</keyword>
<feature type="compositionally biased region" description="Basic and acidic residues" evidence="1">
    <location>
        <begin position="46"/>
        <end position="72"/>
    </location>
</feature>
<proteinExistence type="predicted"/>
<feature type="region of interest" description="Disordered" evidence="1">
    <location>
        <begin position="1"/>
        <end position="20"/>
    </location>
</feature>
<evidence type="ECO:0000313" key="2">
    <source>
        <dbReference type="EMBL" id="KAF5741459.1"/>
    </source>
</evidence>
<evidence type="ECO:0000313" key="3">
    <source>
        <dbReference type="Proteomes" id="UP000593562"/>
    </source>
</evidence>
<dbReference type="EMBL" id="JAAARO010000010">
    <property type="protein sequence ID" value="KAF5741459.1"/>
    <property type="molecule type" value="Genomic_DNA"/>
</dbReference>
<dbReference type="Proteomes" id="UP000593562">
    <property type="component" value="Unassembled WGS sequence"/>
</dbReference>
<sequence length="205" mass="22967">MKKGENGEDPVFSNPHEGKSFELSNKIWGVEVSNDNTRAVVKSAKSKRDAKQSGSAGDDRNGQVHGCAEKRKGDELNGDKLLNELDYKKDPVNGRIKKKVKVEVSGEAVNGCWNVSVKKEENDEVSGDGKFSSPSLAIDWYDLGRRIDKGIFWDMDMINSVKARELNEKWNQLLIDELELFVQRTEVINKHAVAVLEAMKKSSFP</sequence>
<dbReference type="PANTHER" id="PTHR31662">
    <property type="entry name" value="BNAANNG10740D PROTEIN-RELATED"/>
    <property type="match status" value="1"/>
</dbReference>
<comment type="caution">
    <text evidence="2">The sequence shown here is derived from an EMBL/GenBank/DDBJ whole genome shotgun (WGS) entry which is preliminary data.</text>
</comment>